<accession>A0AA37SFX4</accession>
<feature type="transmembrane region" description="Helical" evidence="1">
    <location>
        <begin position="888"/>
        <end position="907"/>
    </location>
</feature>
<dbReference type="Gene3D" id="3.30.70.1320">
    <property type="entry name" value="Multidrug efflux transporter AcrB pore domain like"/>
    <property type="match status" value="1"/>
</dbReference>
<evidence type="ECO:0000313" key="2">
    <source>
        <dbReference type="EMBL" id="GLQ33591.1"/>
    </source>
</evidence>
<feature type="transmembrane region" description="Helical" evidence="1">
    <location>
        <begin position="1017"/>
        <end position="1036"/>
    </location>
</feature>
<organism evidence="2 3">
    <name type="scientific">Litoribrevibacter albus</name>
    <dbReference type="NCBI Taxonomy" id="1473156"/>
    <lineage>
        <taxon>Bacteria</taxon>
        <taxon>Pseudomonadati</taxon>
        <taxon>Pseudomonadota</taxon>
        <taxon>Gammaproteobacteria</taxon>
        <taxon>Oceanospirillales</taxon>
        <taxon>Oceanospirillaceae</taxon>
        <taxon>Litoribrevibacter</taxon>
    </lineage>
</organism>
<dbReference type="InterPro" id="IPR001036">
    <property type="entry name" value="Acrflvin-R"/>
</dbReference>
<dbReference type="SUPFAM" id="SSF82714">
    <property type="entry name" value="Multidrug efflux transporter AcrB TolC docking domain, DN and DC subdomains"/>
    <property type="match status" value="2"/>
</dbReference>
<feature type="transmembrane region" description="Helical" evidence="1">
    <location>
        <begin position="12"/>
        <end position="30"/>
    </location>
</feature>
<reference evidence="2" key="2">
    <citation type="submission" date="2023-01" db="EMBL/GenBank/DDBJ databases">
        <title>Draft genome sequence of Litoribrevibacter albus strain NBRC 110071.</title>
        <authorList>
            <person name="Sun Q."/>
            <person name="Mori K."/>
        </authorList>
    </citation>
    <scope>NUCLEOTIDE SEQUENCE</scope>
    <source>
        <strain evidence="2">NBRC 110071</strain>
    </source>
</reference>
<dbReference type="GO" id="GO:0005886">
    <property type="term" value="C:plasma membrane"/>
    <property type="evidence" value="ECO:0007669"/>
    <property type="project" value="TreeGrafter"/>
</dbReference>
<dbReference type="PANTHER" id="PTHR32063:SF33">
    <property type="entry name" value="RND SUPERFAMILY EFFLUX PUMP PERMEASE COMPONENT"/>
    <property type="match status" value="1"/>
</dbReference>
<feature type="transmembrane region" description="Helical" evidence="1">
    <location>
        <begin position="440"/>
        <end position="461"/>
    </location>
</feature>
<keyword evidence="1" id="KW-0472">Membrane</keyword>
<keyword evidence="1" id="KW-1133">Transmembrane helix</keyword>
<dbReference type="Gene3D" id="3.30.2090.10">
    <property type="entry name" value="Multidrug efflux transporter AcrB TolC docking domain, DN and DC subdomains"/>
    <property type="match status" value="2"/>
</dbReference>
<dbReference type="Gene3D" id="3.30.70.1440">
    <property type="entry name" value="Multidrug efflux transporter AcrB pore domain"/>
    <property type="match status" value="1"/>
</dbReference>
<feature type="transmembrane region" description="Helical" evidence="1">
    <location>
        <begin position="545"/>
        <end position="567"/>
    </location>
</feature>
<keyword evidence="1" id="KW-0812">Transmembrane</keyword>
<comment type="caution">
    <text evidence="2">The sequence shown here is derived from an EMBL/GenBank/DDBJ whole genome shotgun (WGS) entry which is preliminary data.</text>
</comment>
<dbReference type="GO" id="GO:0042910">
    <property type="term" value="F:xenobiotic transmembrane transporter activity"/>
    <property type="evidence" value="ECO:0007669"/>
    <property type="project" value="TreeGrafter"/>
</dbReference>
<dbReference type="SUPFAM" id="SSF82693">
    <property type="entry name" value="Multidrug efflux transporter AcrB pore domain, PN1, PN2, PC1 and PC2 subdomains"/>
    <property type="match status" value="2"/>
</dbReference>
<dbReference type="Gene3D" id="1.20.1640.10">
    <property type="entry name" value="Multidrug efflux transporter AcrB transmembrane domain"/>
    <property type="match status" value="2"/>
</dbReference>
<dbReference type="SUPFAM" id="SSF82866">
    <property type="entry name" value="Multidrug efflux transporter AcrB transmembrane domain"/>
    <property type="match status" value="2"/>
</dbReference>
<dbReference type="Proteomes" id="UP001161389">
    <property type="component" value="Unassembled WGS sequence"/>
</dbReference>
<dbReference type="EMBL" id="BSNM01000027">
    <property type="protein sequence ID" value="GLQ33591.1"/>
    <property type="molecule type" value="Genomic_DNA"/>
</dbReference>
<gene>
    <name evidence="2" type="ORF">GCM10007876_40710</name>
</gene>
<keyword evidence="3" id="KW-1185">Reference proteome</keyword>
<proteinExistence type="predicted"/>
<dbReference type="PANTHER" id="PTHR32063">
    <property type="match status" value="1"/>
</dbReference>
<dbReference type="RefSeq" id="WP_284384074.1">
    <property type="nucleotide sequence ID" value="NZ_BSNM01000027.1"/>
</dbReference>
<name>A0AA37SFX4_9GAMM</name>
<dbReference type="InterPro" id="IPR027463">
    <property type="entry name" value="AcrB_DN_DC_subdom"/>
</dbReference>
<dbReference type="AlphaFoldDB" id="A0AA37SFX4"/>
<dbReference type="PRINTS" id="PR00702">
    <property type="entry name" value="ACRIFLAVINRP"/>
</dbReference>
<feature type="transmembrane region" description="Helical" evidence="1">
    <location>
        <begin position="468"/>
        <end position="491"/>
    </location>
</feature>
<evidence type="ECO:0000313" key="3">
    <source>
        <dbReference type="Proteomes" id="UP001161389"/>
    </source>
</evidence>
<dbReference type="Gene3D" id="3.30.70.1430">
    <property type="entry name" value="Multidrug efflux transporter AcrB pore domain"/>
    <property type="match status" value="2"/>
</dbReference>
<feature type="transmembrane region" description="Helical" evidence="1">
    <location>
        <begin position="986"/>
        <end position="1005"/>
    </location>
</feature>
<sequence length="1055" mass="117175">MLRYLAAHPTAANLIMLMLMALGLMAAPNIKRETFPDSRPVKVETKVIWPGASPVDVEESICQRLEDAVEGIAFLKEKQCEALEGYGRLIVEMDDKGDENRFINDIKTEVDAIDDFPDETERPVVSQQNRFDQVVSIAVTADTFQTHLKSYAENLKRRIQRLDGVAQVKMQGFSERQLRVELSVPLMRQYNLSLADIAAKIERQNIKMPLGQLETTDKTLLLRYDEQRTTAQELMLLVVASNQQGAEIRLGDIATVKDQFELDEEKIYFDGKPATILQISKSKADDALVVLDEIKAFLAAEEEHKPAGVSLTLTQDRTSIVTDRLNMLVENGWQGFILVAITLALFFRVRFAFWVAMGLPVSFLGTLYVMSLFGISINMITMVALLMAIGILMDDAIVIAESIAAYVHRRRSAPDDTDIEYEDGLDKSVIDGTMEGLNKVAVGVVSSFLTTVSVFIGLAFIEGEIGKVLKFIPIVLLVTLAVSLIEAFFVLPGHLLHSLKEHPDEDDKGSLKGLSAFKDKFNDRFEQFRTTTLVNSVEFLVTWRYAFVGGVIALLFITFALPAGGLLRFSPFPDLDGDLVEARVLLPQGTPLKETEAVVARIVNQAEKMNRELTPEQPDQQPLVEHITVQYNYNPDAFEQGSHIATVKLDLLSAEERTSNVNEFTSLWREGVGEVPGVIALQFKQPTIGPAGRAIEVRLKHEDLDVLSKASWQLQNYLSHFDGVNDLMDDLRPGKEEINVRIRPGANSYGVDSFTIASQLRSAFQGSTADEVQVGYETLEVDVRLSKIDRSLLTRFDNFPIVLADGSQIPLATVAEITYERNYARVNRYEGLRTITVFGDVDTHITNAAAILAEAQSEYFDKLEADFPGLTVALEGQSANSAETAKSMVRAFIVGLFAVYIILSFQFKSYIEPVMVMLAIPLALIGVFWSHLLMGYELTMPSMVGFISLAGIVVNDSILLVQYVKWHVEEGYGVHQAAVMASKERFRAVFLTSITTMAGLLPLMFETSLQAQILIPLVLSIVGGVFATTLLVLFVIPCLYCIMDDQGWIGEKGAR</sequence>
<reference evidence="2" key="1">
    <citation type="journal article" date="2014" name="Int. J. Syst. Evol. Microbiol.">
        <title>Complete genome sequence of Corynebacterium casei LMG S-19264T (=DSM 44701T), isolated from a smear-ripened cheese.</title>
        <authorList>
            <consortium name="US DOE Joint Genome Institute (JGI-PGF)"/>
            <person name="Walter F."/>
            <person name="Albersmeier A."/>
            <person name="Kalinowski J."/>
            <person name="Ruckert C."/>
        </authorList>
    </citation>
    <scope>NUCLEOTIDE SEQUENCE</scope>
    <source>
        <strain evidence="2">NBRC 110071</strain>
    </source>
</reference>
<feature type="transmembrane region" description="Helical" evidence="1">
    <location>
        <begin position="913"/>
        <end position="932"/>
    </location>
</feature>
<protein>
    <submittedName>
        <fullName evidence="2">Acriflavin resistance protein</fullName>
    </submittedName>
</protein>
<feature type="transmembrane region" description="Helical" evidence="1">
    <location>
        <begin position="327"/>
        <end position="347"/>
    </location>
</feature>
<dbReference type="Pfam" id="PF00873">
    <property type="entry name" value="ACR_tran"/>
    <property type="match status" value="1"/>
</dbReference>
<evidence type="ECO:0000256" key="1">
    <source>
        <dbReference type="SAM" id="Phobius"/>
    </source>
</evidence>